<dbReference type="InterPro" id="IPR036691">
    <property type="entry name" value="Endo/exonu/phosph_ase_sf"/>
</dbReference>
<organism evidence="5 6">
    <name type="scientific">Cylicocyclus nassatus</name>
    <name type="common">Nematode worm</name>
    <dbReference type="NCBI Taxonomy" id="53992"/>
    <lineage>
        <taxon>Eukaryota</taxon>
        <taxon>Metazoa</taxon>
        <taxon>Ecdysozoa</taxon>
        <taxon>Nematoda</taxon>
        <taxon>Chromadorea</taxon>
        <taxon>Rhabditida</taxon>
        <taxon>Rhabditina</taxon>
        <taxon>Rhabditomorpha</taxon>
        <taxon>Strongyloidea</taxon>
        <taxon>Strongylidae</taxon>
        <taxon>Cylicocyclus</taxon>
    </lineage>
</organism>
<dbReference type="InterPro" id="IPR046985">
    <property type="entry name" value="IP5"/>
</dbReference>
<dbReference type="SUPFAM" id="SSF49599">
    <property type="entry name" value="TRAF domain-like"/>
    <property type="match status" value="1"/>
</dbReference>
<name>A0AA36M5U5_CYLNA</name>
<dbReference type="Pfam" id="PF22486">
    <property type="entry name" value="MATH_2"/>
    <property type="match status" value="1"/>
</dbReference>
<dbReference type="InterPro" id="IPR002083">
    <property type="entry name" value="MATH/TRAF_dom"/>
</dbReference>
<dbReference type="Proteomes" id="UP001176961">
    <property type="component" value="Unassembled WGS sequence"/>
</dbReference>
<dbReference type="GO" id="GO:0048488">
    <property type="term" value="P:synaptic vesicle endocytosis"/>
    <property type="evidence" value="ECO:0007669"/>
    <property type="project" value="TreeGrafter"/>
</dbReference>
<dbReference type="InterPro" id="IPR000210">
    <property type="entry name" value="BTB/POZ_dom"/>
</dbReference>
<dbReference type="EMBL" id="CATQJL010000223">
    <property type="protein sequence ID" value="CAJ0600124.1"/>
    <property type="molecule type" value="Genomic_DNA"/>
</dbReference>
<feature type="domain" description="BTB" evidence="3">
    <location>
        <begin position="351"/>
        <end position="419"/>
    </location>
</feature>
<dbReference type="SMART" id="SM00225">
    <property type="entry name" value="BTB"/>
    <property type="match status" value="1"/>
</dbReference>
<dbReference type="CDD" id="cd00121">
    <property type="entry name" value="MATH"/>
    <property type="match status" value="1"/>
</dbReference>
<dbReference type="SMART" id="SM00128">
    <property type="entry name" value="IPPc"/>
    <property type="match status" value="1"/>
</dbReference>
<dbReference type="SUPFAM" id="SSF56219">
    <property type="entry name" value="DNase I-like"/>
    <property type="match status" value="1"/>
</dbReference>
<evidence type="ECO:0000256" key="1">
    <source>
        <dbReference type="SAM" id="MobiDB-lite"/>
    </source>
</evidence>
<accession>A0AA36M5U5</accession>
<feature type="compositionally biased region" description="Pro residues" evidence="1">
    <location>
        <begin position="127"/>
        <end position="143"/>
    </location>
</feature>
<dbReference type="PROSITE" id="PS50097">
    <property type="entry name" value="BTB"/>
    <property type="match status" value="1"/>
</dbReference>
<dbReference type="CDD" id="cd18186">
    <property type="entry name" value="BTB_POZ_ZBTB_KLHL-like"/>
    <property type="match status" value="1"/>
</dbReference>
<evidence type="ECO:0000259" key="4">
    <source>
        <dbReference type="PROSITE" id="PS50144"/>
    </source>
</evidence>
<dbReference type="Gene3D" id="3.30.710.10">
    <property type="entry name" value="Potassium Channel Kv1.1, Chain A"/>
    <property type="match status" value="1"/>
</dbReference>
<dbReference type="GO" id="GO:0046856">
    <property type="term" value="P:phosphatidylinositol dephosphorylation"/>
    <property type="evidence" value="ECO:0007669"/>
    <property type="project" value="InterPro"/>
</dbReference>
<keyword evidence="2" id="KW-0472">Membrane</keyword>
<dbReference type="PANTHER" id="PTHR11200:SF295">
    <property type="entry name" value="INOSITOL POLYPHOSPHATE 5-PHOSPHATASE"/>
    <property type="match status" value="1"/>
</dbReference>
<dbReference type="InterPro" id="IPR008974">
    <property type="entry name" value="TRAF-like"/>
</dbReference>
<dbReference type="InterPro" id="IPR000300">
    <property type="entry name" value="IPPc"/>
</dbReference>
<dbReference type="SMART" id="SM00061">
    <property type="entry name" value="MATH"/>
    <property type="match status" value="1"/>
</dbReference>
<dbReference type="Pfam" id="PF22669">
    <property type="entry name" value="Exo_endo_phos2"/>
    <property type="match status" value="1"/>
</dbReference>
<evidence type="ECO:0000313" key="5">
    <source>
        <dbReference type="EMBL" id="CAJ0600124.1"/>
    </source>
</evidence>
<dbReference type="Gene3D" id="2.60.210.10">
    <property type="entry name" value="Apoptosis, Tumor Necrosis Factor Receptor Associated Protein 2, Chain A"/>
    <property type="match status" value="1"/>
</dbReference>
<keyword evidence="6" id="KW-1185">Reference proteome</keyword>
<dbReference type="PROSITE" id="PS50144">
    <property type="entry name" value="MATH"/>
    <property type="match status" value="1"/>
</dbReference>
<protein>
    <recommendedName>
        <fullName evidence="7">Inositol polyphosphate-related phosphatase domain-containing protein</fullName>
    </recommendedName>
</protein>
<evidence type="ECO:0000256" key="2">
    <source>
        <dbReference type="SAM" id="Phobius"/>
    </source>
</evidence>
<keyword evidence="2" id="KW-0812">Transmembrane</keyword>
<keyword evidence="2" id="KW-1133">Transmembrane helix</keyword>
<dbReference type="GO" id="GO:0060378">
    <property type="term" value="P:regulation of brood size"/>
    <property type="evidence" value="ECO:0007669"/>
    <property type="project" value="TreeGrafter"/>
</dbReference>
<comment type="caution">
    <text evidence="5">The sequence shown here is derived from an EMBL/GenBank/DDBJ whole genome shotgun (WGS) entry which is preliminary data.</text>
</comment>
<dbReference type="AlphaFoldDB" id="A0AA36M5U5"/>
<dbReference type="GO" id="GO:0004439">
    <property type="term" value="F:phosphatidylinositol-4,5-bisphosphate 5-phosphatase activity"/>
    <property type="evidence" value="ECO:0007669"/>
    <property type="project" value="TreeGrafter"/>
</dbReference>
<dbReference type="GO" id="GO:0098793">
    <property type="term" value="C:presynapse"/>
    <property type="evidence" value="ECO:0007669"/>
    <property type="project" value="GOC"/>
</dbReference>
<reference evidence="5" key="1">
    <citation type="submission" date="2023-07" db="EMBL/GenBank/DDBJ databases">
        <authorList>
            <consortium name="CYATHOMIX"/>
        </authorList>
    </citation>
    <scope>NUCLEOTIDE SEQUENCE</scope>
    <source>
        <strain evidence="5">N/A</strain>
    </source>
</reference>
<gene>
    <name evidence="5" type="ORF">CYNAS_LOCUS12107</name>
</gene>
<dbReference type="PANTHER" id="PTHR11200">
    <property type="entry name" value="INOSITOL 5-PHOSPHATASE"/>
    <property type="match status" value="1"/>
</dbReference>
<dbReference type="InterPro" id="IPR011333">
    <property type="entry name" value="SKP1/BTB/POZ_sf"/>
</dbReference>
<proteinExistence type="predicted"/>
<evidence type="ECO:0000259" key="3">
    <source>
        <dbReference type="PROSITE" id="PS50097"/>
    </source>
</evidence>
<evidence type="ECO:0008006" key="7">
    <source>
        <dbReference type="Google" id="ProtNLM"/>
    </source>
</evidence>
<dbReference type="Pfam" id="PF00651">
    <property type="entry name" value="BTB"/>
    <property type="match status" value="1"/>
</dbReference>
<feature type="domain" description="MATH" evidence="4">
    <location>
        <begin position="177"/>
        <end position="305"/>
    </location>
</feature>
<dbReference type="Gene3D" id="1.25.40.420">
    <property type="match status" value="1"/>
</dbReference>
<feature type="region of interest" description="Disordered" evidence="1">
    <location>
        <begin position="1"/>
        <end position="28"/>
    </location>
</feature>
<feature type="compositionally biased region" description="Polar residues" evidence="1">
    <location>
        <begin position="1"/>
        <end position="12"/>
    </location>
</feature>
<feature type="transmembrane region" description="Helical" evidence="2">
    <location>
        <begin position="526"/>
        <end position="547"/>
    </location>
</feature>
<dbReference type="SUPFAM" id="SSF54695">
    <property type="entry name" value="POZ domain"/>
    <property type="match status" value="1"/>
</dbReference>
<feature type="region of interest" description="Disordered" evidence="1">
    <location>
        <begin position="123"/>
        <end position="162"/>
    </location>
</feature>
<evidence type="ECO:0000313" key="6">
    <source>
        <dbReference type="Proteomes" id="UP001176961"/>
    </source>
</evidence>
<sequence length="969" mass="110110">MTAGENISNRLAPTSADGGASGARSDRFPLQGGPRLLFVPASASGRSTAYWEDYFNTRSSFRLKIASHSRLRWRVDSTLPTPIVDRGSVVRLSARSDFREAVHRTISEGMSLPRLPILAGAGQVPIAPSPQPPANSVSVPPPSVMRASSLRSDDATASQPRKLEVVSKQATKVTALSTKLEWKIDQFEKLMKLFKNGQNLISRQFGVPQAPTVCWELHVYPNGKREEDMNNVSFFLRQVGLQRGEEPIMTEFQIYALDVSSQRVSVCRDTKDFTNQQGRGKFQVSRDKMTGALRADGSLLLICEVEYFTPGSKISVEPADDEECALEDVDEKVELSIRESNREMWESELFTDCVIKVGSKEIKAHRCVLGQHSPVFRSMFNNESMIEAREGIIDIQDAKYESVRAMVEFMYTGSMDTVDSNSVDEVLAIADKYEVLPLKEQCERLISNTINQKNITSIAVFADTYSAVLLKQAVIRYLTVHHKNIIRTPEWRAMKKDRYELANELLEAVLSASSNSSKGPARKRWCITRCMLIGAFGALLLGAFIFFHNRDMVSKEDELLLYSKSEVQMDWRVAIITYNVNMQRGEESDIDKLLAPAIATNPHFLVVGMQEVSHGETVVGGTVITWQRQMFEWMNTRTDGLVLLAKTYQMTNQVTVFVKRTLVPFVKRIQYRFSRSTMGGLTGHKGSIGVKITLQNNASVVFVVSHFIHDVISYDKRIAQFHSNKICSFPEDDDVKAVFWLGDLNFRVEKNPEEVTEMIKAKKEKELLDSHEQLKRAMREKEAFVDYIEQPLTFAPTYRFYVGTTEYDLKRTPSWCDRVLYKGDTISPVNYTSNNEVLVSDHLPVQADFIVKLNAMQSITWDVLFEQLPTWYATVPLIGRFQHMNGYWSRRGSYLDWVGVYPASIDDCTTPLRWMWIATCSDQTVQGQQYLVCEFAPLPEGTYRLGYFSHYTMTMPVDLVWTYRFIELD</sequence>
<dbReference type="Gene3D" id="3.60.10.10">
    <property type="entry name" value="Endonuclease/exonuclease/phosphatase"/>
    <property type="match status" value="1"/>
</dbReference>